<sequence length="349" mass="35965">MRLRPAAVVLAFILLVVLSYTAWWASAASALRGQVERWIAERRAEGVEIAYDALAVDGFPLRLSVSAGALSLRRADGLAATAGRLELYAEPWAPLDLHAEMAEGLSLALPAAGPRPALTLTAAQAEGQAGLATDGRVLTAEIRLEAPVVTPTTDSDGTAAAVTAAWAALALERPAEPPADHTATGLDLRLDLSSLTLPEAPSPALGRTLGQVALHLRVTGTPPAALTDPEMRRWSGAGGTVELDALTAIWGPLDLSVTATLALDGNLQPIGAGTLRTAEPDRLVDALAAAGDLRRNQAAIARATLGLLAAPGPDGRRTVQVPVTVQDGRLTVGPVPVLALPPVVWPATP</sequence>
<comment type="caution">
    <text evidence="1">The sequence shown here is derived from an EMBL/GenBank/DDBJ whole genome shotgun (WGS) entry which is preliminary data.</text>
</comment>
<proteinExistence type="predicted"/>
<reference evidence="2" key="1">
    <citation type="journal article" date="2019" name="Int. J. Syst. Evol. Microbiol.">
        <title>The Global Catalogue of Microorganisms (GCM) 10K type strain sequencing project: providing services to taxonomists for standard genome sequencing and annotation.</title>
        <authorList>
            <consortium name="The Broad Institute Genomics Platform"/>
            <consortium name="The Broad Institute Genome Sequencing Center for Infectious Disease"/>
            <person name="Wu L."/>
            <person name="Ma J."/>
        </authorList>
    </citation>
    <scope>NUCLEOTIDE SEQUENCE [LARGE SCALE GENOMIC DNA]</scope>
    <source>
        <strain evidence="2">CGMCC 1.16275</strain>
    </source>
</reference>
<name>A0ABW2KZJ7_9PROT</name>
<dbReference type="Pfam" id="PF09898">
    <property type="entry name" value="DUF2125"/>
    <property type="match status" value="1"/>
</dbReference>
<protein>
    <submittedName>
        <fullName evidence="1">DUF2125 domain-containing protein</fullName>
    </submittedName>
</protein>
<dbReference type="InterPro" id="IPR018666">
    <property type="entry name" value="DUF2125"/>
</dbReference>
<accession>A0ABW2KZJ7</accession>
<evidence type="ECO:0000313" key="2">
    <source>
        <dbReference type="Proteomes" id="UP001596456"/>
    </source>
</evidence>
<organism evidence="1 2">
    <name type="scientific">Rhodocista pekingensis</name>
    <dbReference type="NCBI Taxonomy" id="201185"/>
    <lineage>
        <taxon>Bacteria</taxon>
        <taxon>Pseudomonadati</taxon>
        <taxon>Pseudomonadota</taxon>
        <taxon>Alphaproteobacteria</taxon>
        <taxon>Rhodospirillales</taxon>
        <taxon>Azospirillaceae</taxon>
        <taxon>Rhodocista</taxon>
    </lineage>
</organism>
<keyword evidence="2" id="KW-1185">Reference proteome</keyword>
<dbReference type="EMBL" id="JBHTCM010000040">
    <property type="protein sequence ID" value="MFC7335536.1"/>
    <property type="molecule type" value="Genomic_DNA"/>
</dbReference>
<dbReference type="Proteomes" id="UP001596456">
    <property type="component" value="Unassembled WGS sequence"/>
</dbReference>
<gene>
    <name evidence="1" type="ORF">ACFQPS_20400</name>
</gene>
<dbReference type="RefSeq" id="WP_377361238.1">
    <property type="nucleotide sequence ID" value="NZ_JBHTCM010000040.1"/>
</dbReference>
<evidence type="ECO:0000313" key="1">
    <source>
        <dbReference type="EMBL" id="MFC7335536.1"/>
    </source>
</evidence>